<evidence type="ECO:0000259" key="2">
    <source>
        <dbReference type="Pfam" id="PF02579"/>
    </source>
</evidence>
<evidence type="ECO:0000313" key="4">
    <source>
        <dbReference type="Proteomes" id="UP000193334"/>
    </source>
</evidence>
<gene>
    <name evidence="3" type="ORF">STSP1_01471</name>
</gene>
<evidence type="ECO:0000256" key="1">
    <source>
        <dbReference type="SAM" id="MobiDB-lite"/>
    </source>
</evidence>
<sequence>MKLAITIWAGRIAPVFDAAGKAVIIDVSPEGSELSRSEVVLPETSPFEKVSFLAEAGVDHLICGAISWPAQEFALSSGIEVLGFIAGDVEQVLSGWLSNSLTAASFAMPGCRGRGGRRRRKGKAGRGFNQRRQDF</sequence>
<protein>
    <submittedName>
        <fullName evidence="3">Dinitrogenase iron-molybdenum cofactor</fullName>
    </submittedName>
</protein>
<dbReference type="EMBL" id="CP021023">
    <property type="protein sequence ID" value="ARN57076.1"/>
    <property type="molecule type" value="Genomic_DNA"/>
</dbReference>
<name>A0A1W6LMV2_9BACT</name>
<dbReference type="RefSeq" id="WP_085755752.1">
    <property type="nucleotide sequence ID" value="NZ_CP021023.1"/>
</dbReference>
<keyword evidence="4" id="KW-1185">Reference proteome</keyword>
<feature type="region of interest" description="Disordered" evidence="1">
    <location>
        <begin position="112"/>
        <end position="135"/>
    </location>
</feature>
<proteinExistence type="predicted"/>
<reference evidence="4" key="1">
    <citation type="submission" date="2017-04" db="EMBL/GenBank/DDBJ databases">
        <title>Comparative genomics and description of representatives of a novel lineage of planctomycetes thriving in anoxic sediments.</title>
        <authorList>
            <person name="Spring S."/>
            <person name="Bunk B."/>
            <person name="Sproer C."/>
        </authorList>
    </citation>
    <scope>NUCLEOTIDE SEQUENCE [LARGE SCALE GENOMIC DNA]</scope>
    <source>
        <strain evidence="4">ST-PulAB-D4</strain>
    </source>
</reference>
<dbReference type="InterPro" id="IPR036105">
    <property type="entry name" value="DiNase_FeMo-co_biosyn_sf"/>
</dbReference>
<feature type="compositionally biased region" description="Basic residues" evidence="1">
    <location>
        <begin position="114"/>
        <end position="124"/>
    </location>
</feature>
<dbReference type="AlphaFoldDB" id="A0A1W6LMV2"/>
<dbReference type="Gene3D" id="3.30.420.130">
    <property type="entry name" value="Dinitrogenase iron-molybdenum cofactor biosynthesis domain"/>
    <property type="match status" value="1"/>
</dbReference>
<organism evidence="3 4">
    <name type="scientific">Sedimentisphaera salicampi</name>
    <dbReference type="NCBI Taxonomy" id="1941349"/>
    <lineage>
        <taxon>Bacteria</taxon>
        <taxon>Pseudomonadati</taxon>
        <taxon>Planctomycetota</taxon>
        <taxon>Phycisphaerae</taxon>
        <taxon>Sedimentisphaerales</taxon>
        <taxon>Sedimentisphaeraceae</taxon>
        <taxon>Sedimentisphaera</taxon>
    </lineage>
</organism>
<feature type="domain" description="Dinitrogenase iron-molybdenum cofactor biosynthesis" evidence="2">
    <location>
        <begin position="10"/>
        <end position="97"/>
    </location>
</feature>
<dbReference type="Proteomes" id="UP000193334">
    <property type="component" value="Chromosome"/>
</dbReference>
<dbReference type="InterPro" id="IPR003731">
    <property type="entry name" value="Di-Nase_FeMo-co_biosynth"/>
</dbReference>
<dbReference type="STRING" id="1941349.STSP1_01471"/>
<evidence type="ECO:0000313" key="3">
    <source>
        <dbReference type="EMBL" id="ARN57076.1"/>
    </source>
</evidence>
<accession>A0A1W6LMV2</accession>
<dbReference type="KEGG" id="pbp:STSP1_01471"/>
<dbReference type="Pfam" id="PF02579">
    <property type="entry name" value="Nitro_FeMo-Co"/>
    <property type="match status" value="1"/>
</dbReference>
<dbReference type="SUPFAM" id="SSF53146">
    <property type="entry name" value="Nitrogenase accessory factor-like"/>
    <property type="match status" value="1"/>
</dbReference>